<evidence type="ECO:0000313" key="1">
    <source>
        <dbReference type="EMBL" id="SDC69322.1"/>
    </source>
</evidence>
<dbReference type="AlphaFoldDB" id="A0A1G6NMV2"/>
<dbReference type="STRING" id="530584.SAMN05421630_103221"/>
<name>A0A1G6NMV2_9PSEU</name>
<organism evidence="1 2">
    <name type="scientific">Prauserella marina</name>
    <dbReference type="NCBI Taxonomy" id="530584"/>
    <lineage>
        <taxon>Bacteria</taxon>
        <taxon>Bacillati</taxon>
        <taxon>Actinomycetota</taxon>
        <taxon>Actinomycetes</taxon>
        <taxon>Pseudonocardiales</taxon>
        <taxon>Pseudonocardiaceae</taxon>
        <taxon>Prauserella</taxon>
    </lineage>
</organism>
<protein>
    <submittedName>
        <fullName evidence="1">Uncharacterized protein</fullName>
    </submittedName>
</protein>
<evidence type="ECO:0000313" key="2">
    <source>
        <dbReference type="Proteomes" id="UP000199494"/>
    </source>
</evidence>
<reference evidence="1 2" key="1">
    <citation type="submission" date="2016-10" db="EMBL/GenBank/DDBJ databases">
        <authorList>
            <person name="de Groot N.N."/>
        </authorList>
    </citation>
    <scope>NUCLEOTIDE SEQUENCE [LARGE SCALE GENOMIC DNA]</scope>
    <source>
        <strain evidence="1 2">CGMCC 4.5506</strain>
    </source>
</reference>
<keyword evidence="2" id="KW-1185">Reference proteome</keyword>
<dbReference type="Proteomes" id="UP000199494">
    <property type="component" value="Unassembled WGS sequence"/>
</dbReference>
<dbReference type="EMBL" id="FMZE01000003">
    <property type="protein sequence ID" value="SDC69322.1"/>
    <property type="molecule type" value="Genomic_DNA"/>
</dbReference>
<sequence>MTATTSTAPAARTLSNYTTMSTTQHSSTVTLTTTPVEEQNDRAHLGITIRWAGAPWPAPGTRPALLISVQGELILVGWSGC</sequence>
<gene>
    <name evidence="1" type="ORF">SAMN05421630_103221</name>
</gene>
<proteinExistence type="predicted"/>
<accession>A0A1G6NMV2</accession>